<dbReference type="Proteomes" id="UP000030765">
    <property type="component" value="Unassembled WGS sequence"/>
</dbReference>
<evidence type="ECO:0000313" key="1">
    <source>
        <dbReference type="EMBL" id="KFB41657.1"/>
    </source>
</evidence>
<proteinExistence type="predicted"/>
<dbReference type="EMBL" id="KE525136">
    <property type="protein sequence ID" value="KFB41657.1"/>
    <property type="molecule type" value="Genomic_DNA"/>
</dbReference>
<sequence>MEAEKTLNSSQEALDKDSIIVAGDPFGTEVGGYRSVVEWRMWKKQEPKGNRLMSEDTKVAHHLERSALAGSYRTGMDWEMFEARLVKFYDHHAIETLASFPEGPMFSRKMHRVFVFGDHRVVTHVESSDTSD</sequence>
<evidence type="ECO:0000313" key="2">
    <source>
        <dbReference type="EnsemblMetazoa" id="ASIC009288-PA"/>
    </source>
</evidence>
<keyword evidence="3" id="KW-1185">Reference proteome</keyword>
<reference evidence="2" key="2">
    <citation type="submission" date="2020-05" db="UniProtKB">
        <authorList>
            <consortium name="EnsemblMetazoa"/>
        </authorList>
    </citation>
    <scope>IDENTIFICATION</scope>
</reference>
<evidence type="ECO:0000313" key="3">
    <source>
        <dbReference type="Proteomes" id="UP000030765"/>
    </source>
</evidence>
<organism evidence="1">
    <name type="scientific">Anopheles sinensis</name>
    <name type="common">Mosquito</name>
    <dbReference type="NCBI Taxonomy" id="74873"/>
    <lineage>
        <taxon>Eukaryota</taxon>
        <taxon>Metazoa</taxon>
        <taxon>Ecdysozoa</taxon>
        <taxon>Arthropoda</taxon>
        <taxon>Hexapoda</taxon>
        <taxon>Insecta</taxon>
        <taxon>Pterygota</taxon>
        <taxon>Neoptera</taxon>
        <taxon>Endopterygota</taxon>
        <taxon>Diptera</taxon>
        <taxon>Nematocera</taxon>
        <taxon>Culicoidea</taxon>
        <taxon>Culicidae</taxon>
        <taxon>Anophelinae</taxon>
        <taxon>Anopheles</taxon>
    </lineage>
</organism>
<gene>
    <name evidence="1" type="ORF">ZHAS_00009288</name>
</gene>
<dbReference type="EMBL" id="ATLV01016950">
    <property type="status" value="NOT_ANNOTATED_CDS"/>
    <property type="molecule type" value="Genomic_DNA"/>
</dbReference>
<dbReference type="AlphaFoldDB" id="A0A084VUL3"/>
<reference evidence="1 3" key="1">
    <citation type="journal article" date="2014" name="BMC Genomics">
        <title>Genome sequence of Anopheles sinensis provides insight into genetics basis of mosquito competence for malaria parasites.</title>
        <authorList>
            <person name="Zhou D."/>
            <person name="Zhang D."/>
            <person name="Ding G."/>
            <person name="Shi L."/>
            <person name="Hou Q."/>
            <person name="Ye Y."/>
            <person name="Xu Y."/>
            <person name="Zhou H."/>
            <person name="Xiong C."/>
            <person name="Li S."/>
            <person name="Yu J."/>
            <person name="Hong S."/>
            <person name="Yu X."/>
            <person name="Zou P."/>
            <person name="Chen C."/>
            <person name="Chang X."/>
            <person name="Wang W."/>
            <person name="Lv Y."/>
            <person name="Sun Y."/>
            <person name="Ma L."/>
            <person name="Shen B."/>
            <person name="Zhu C."/>
        </authorList>
    </citation>
    <scope>NUCLEOTIDE SEQUENCE [LARGE SCALE GENOMIC DNA]</scope>
</reference>
<protein>
    <submittedName>
        <fullName evidence="1 2">Uncharacterized protein</fullName>
    </submittedName>
</protein>
<dbReference type="EnsemblMetazoa" id="ASIC009288-RA">
    <property type="protein sequence ID" value="ASIC009288-PA"/>
    <property type="gene ID" value="ASIC009288"/>
</dbReference>
<name>A0A084VUL3_ANOSI</name>
<accession>A0A084VUL3</accession>
<dbReference type="VEuPathDB" id="VectorBase:ASIC009288"/>